<dbReference type="PROSITE" id="PS51832">
    <property type="entry name" value="HD_GYP"/>
    <property type="match status" value="1"/>
</dbReference>
<comment type="subcellular location">
    <subcellularLocation>
        <location evidence="1">Cell membrane</location>
    </subcellularLocation>
</comment>
<keyword evidence="4" id="KW-1133">Transmembrane helix</keyword>
<keyword evidence="2" id="KW-1003">Cell membrane</keyword>
<dbReference type="NCBIfam" id="TIGR00277">
    <property type="entry name" value="HDIG"/>
    <property type="match status" value="1"/>
</dbReference>
<name>A0A1D7QYH6_9BACI</name>
<dbReference type="CDD" id="cd00077">
    <property type="entry name" value="HDc"/>
    <property type="match status" value="1"/>
</dbReference>
<dbReference type="Pfam" id="PF13487">
    <property type="entry name" value="HD_5"/>
    <property type="match status" value="1"/>
</dbReference>
<dbReference type="SUPFAM" id="SSF109604">
    <property type="entry name" value="HD-domain/PDEase-like"/>
    <property type="match status" value="1"/>
</dbReference>
<gene>
    <name evidence="7" type="primary">rpfG-3</name>
    <name evidence="7" type="ORF">BBEV_2712</name>
</gene>
<proteinExistence type="predicted"/>
<dbReference type="PROSITE" id="PS50885">
    <property type="entry name" value="HAMP"/>
    <property type="match status" value="1"/>
</dbReference>
<dbReference type="Proteomes" id="UP000094463">
    <property type="component" value="Chromosome"/>
</dbReference>
<organism evidence="7 8">
    <name type="scientific">Salisediminibacterium beveridgei</name>
    <dbReference type="NCBI Taxonomy" id="632773"/>
    <lineage>
        <taxon>Bacteria</taxon>
        <taxon>Bacillati</taxon>
        <taxon>Bacillota</taxon>
        <taxon>Bacilli</taxon>
        <taxon>Bacillales</taxon>
        <taxon>Bacillaceae</taxon>
        <taxon>Salisediminibacterium</taxon>
    </lineage>
</organism>
<dbReference type="AlphaFoldDB" id="A0A1D7QYH6"/>
<dbReference type="PANTHER" id="PTHR43155:SF2">
    <property type="entry name" value="CYCLIC DI-GMP PHOSPHODIESTERASE PA4108"/>
    <property type="match status" value="1"/>
</dbReference>
<keyword evidence="3 4" id="KW-0472">Membrane</keyword>
<evidence type="ECO:0000313" key="7">
    <source>
        <dbReference type="EMBL" id="AOM84049.1"/>
    </source>
</evidence>
<dbReference type="KEGG" id="bbev:BBEV_2712"/>
<feature type="domain" description="HAMP" evidence="5">
    <location>
        <begin position="241"/>
        <end position="292"/>
    </location>
</feature>
<dbReference type="PATRIC" id="fig|632773.3.peg.2851"/>
<evidence type="ECO:0000259" key="5">
    <source>
        <dbReference type="PROSITE" id="PS50885"/>
    </source>
</evidence>
<feature type="transmembrane region" description="Helical" evidence="4">
    <location>
        <begin position="12"/>
        <end position="36"/>
    </location>
</feature>
<evidence type="ECO:0000259" key="6">
    <source>
        <dbReference type="PROSITE" id="PS51832"/>
    </source>
</evidence>
<dbReference type="EMBL" id="CP012502">
    <property type="protein sequence ID" value="AOM84049.1"/>
    <property type="molecule type" value="Genomic_DNA"/>
</dbReference>
<dbReference type="PANTHER" id="PTHR43155">
    <property type="entry name" value="CYCLIC DI-GMP PHOSPHODIESTERASE PA4108-RELATED"/>
    <property type="match status" value="1"/>
</dbReference>
<keyword evidence="8" id="KW-1185">Reference proteome</keyword>
<accession>A0A1D7QYH6</accession>
<dbReference type="SMART" id="SM00471">
    <property type="entry name" value="HDc"/>
    <property type="match status" value="1"/>
</dbReference>
<dbReference type="InterPro" id="IPR037522">
    <property type="entry name" value="HD_GYP_dom"/>
</dbReference>
<feature type="transmembrane region" description="Helical" evidence="4">
    <location>
        <begin position="217"/>
        <end position="240"/>
    </location>
</feature>
<evidence type="ECO:0000256" key="3">
    <source>
        <dbReference type="ARBA" id="ARBA00023136"/>
    </source>
</evidence>
<feature type="transmembrane region" description="Helical" evidence="4">
    <location>
        <begin position="132"/>
        <end position="152"/>
    </location>
</feature>
<reference evidence="7 8" key="1">
    <citation type="submission" date="2015-08" db="EMBL/GenBank/DDBJ databases">
        <title>The complete genome sequence of Bacillus beveridgei MLTeJB.</title>
        <authorList>
            <person name="Hanson T.E."/>
            <person name="Mesa C."/>
            <person name="Basesman S.M."/>
            <person name="Oremland R.S."/>
        </authorList>
    </citation>
    <scope>NUCLEOTIDE SEQUENCE [LARGE SCALE GENOMIC DNA]</scope>
    <source>
        <strain evidence="7 8">MLTeJB</strain>
    </source>
</reference>
<feature type="transmembrane region" description="Helical" evidence="4">
    <location>
        <begin position="99"/>
        <end position="120"/>
    </location>
</feature>
<dbReference type="CDD" id="cd06225">
    <property type="entry name" value="HAMP"/>
    <property type="match status" value="1"/>
</dbReference>
<dbReference type="Gene3D" id="6.10.340.10">
    <property type="match status" value="1"/>
</dbReference>
<dbReference type="GO" id="GO:0007165">
    <property type="term" value="P:signal transduction"/>
    <property type="evidence" value="ECO:0007669"/>
    <property type="project" value="InterPro"/>
</dbReference>
<feature type="transmembrane region" description="Helical" evidence="4">
    <location>
        <begin position="186"/>
        <end position="205"/>
    </location>
</feature>
<feature type="domain" description="HD-GYP" evidence="6">
    <location>
        <begin position="294"/>
        <end position="492"/>
    </location>
</feature>
<evidence type="ECO:0000313" key="8">
    <source>
        <dbReference type="Proteomes" id="UP000094463"/>
    </source>
</evidence>
<evidence type="ECO:0000256" key="1">
    <source>
        <dbReference type="ARBA" id="ARBA00004236"/>
    </source>
</evidence>
<dbReference type="InterPro" id="IPR006675">
    <property type="entry name" value="HDIG_dom"/>
</dbReference>
<dbReference type="InterPro" id="IPR003607">
    <property type="entry name" value="HD/PDEase_dom"/>
</dbReference>
<sequence>MSLLKQFHKRMLINYISGSMIAVFGVGSVFIFHTLTLSGSEVLVLLGIMVISGSVMISLELWMYLRDIRPLKQFFFAGERPQEAFIRAHSFPLLTVRRILGPHLFGLSIPATGLALTAIYTEHLSLPYVYVGYAWMGALLIAALHAMIEYFLTSRAIQPLIGPIMQASATKLKLDGAALMSMKWKLLLSMLLIALFPIALFLLAGQIRETATGTAAYWNWASLIIFVILFLSIAGAIVLYRNMEQPIVELRHNLEQVQQGQFEEMENYYSDEFATLTDGFNAMVQGIKARDAENERLLESFFTVFAATLDARDSYTAGHTSRVADYSTQIAIRAGLTGDHLDLLRKSALLHDIGKIGIPDAVLLKDGRLTDEEFATIKKHPVIGAMILEKVNLPEHLVPLLDGVRHHHERFDGNGYPDGLSGSAIPEFGRIIAVADAFDAMTSNRPYRDAMPYAKARDILINGRGTQWDAAYVDQFLDFYEERFGKTRDQKSSLNG</sequence>
<dbReference type="GO" id="GO:0005886">
    <property type="term" value="C:plasma membrane"/>
    <property type="evidence" value="ECO:0007669"/>
    <property type="project" value="UniProtKB-SubCell"/>
</dbReference>
<dbReference type="InterPro" id="IPR003660">
    <property type="entry name" value="HAMP_dom"/>
</dbReference>
<dbReference type="RefSeq" id="WP_069365964.1">
    <property type="nucleotide sequence ID" value="NZ_CP012502.1"/>
</dbReference>
<evidence type="ECO:0000256" key="2">
    <source>
        <dbReference type="ARBA" id="ARBA00022475"/>
    </source>
</evidence>
<keyword evidence="4" id="KW-0812">Transmembrane</keyword>
<evidence type="ECO:0000256" key="4">
    <source>
        <dbReference type="SAM" id="Phobius"/>
    </source>
</evidence>
<protein>
    <submittedName>
        <fullName evidence="7">Cyclic di-GMP phosphodiesterase response regulator RpfG</fullName>
    </submittedName>
</protein>
<dbReference type="STRING" id="632773.BBEV_2712"/>
<dbReference type="OrthoDB" id="9759601at2"/>
<dbReference type="Gene3D" id="1.10.3210.10">
    <property type="entry name" value="Hypothetical protein af1432"/>
    <property type="match status" value="1"/>
</dbReference>
<feature type="transmembrane region" description="Helical" evidence="4">
    <location>
        <begin position="42"/>
        <end position="65"/>
    </location>
</feature>